<evidence type="ECO:0000256" key="7">
    <source>
        <dbReference type="ARBA" id="ARBA00022839"/>
    </source>
</evidence>
<dbReference type="Proteomes" id="UP000606193">
    <property type="component" value="Unassembled WGS sequence"/>
</dbReference>
<evidence type="ECO:0000256" key="10">
    <source>
        <dbReference type="ARBA" id="ARBA00023204"/>
    </source>
</evidence>
<protein>
    <recommendedName>
        <fullName evidence="13">DNA 3'-5' helicase</fullName>
        <ecNumber evidence="13">5.6.2.4</ecNumber>
    </recommendedName>
</protein>
<evidence type="ECO:0000256" key="4">
    <source>
        <dbReference type="ARBA" id="ARBA00022763"/>
    </source>
</evidence>
<dbReference type="InterPro" id="IPR013986">
    <property type="entry name" value="DExx_box_DNA_helicase_dom_sf"/>
</dbReference>
<organism evidence="18 19">
    <name type="scientific">Jutongia huaianensis</name>
    <dbReference type="NCBI Taxonomy" id="2763668"/>
    <lineage>
        <taxon>Bacteria</taxon>
        <taxon>Bacillati</taxon>
        <taxon>Bacillota</taxon>
        <taxon>Clostridia</taxon>
        <taxon>Lachnospirales</taxon>
        <taxon>Lachnospiraceae</taxon>
        <taxon>Jutongia</taxon>
    </lineage>
</organism>
<dbReference type="RefSeq" id="WP_249296795.1">
    <property type="nucleotide sequence ID" value="NZ_JACRSX010000001.1"/>
</dbReference>
<evidence type="ECO:0000256" key="11">
    <source>
        <dbReference type="ARBA" id="ARBA00023235"/>
    </source>
</evidence>
<evidence type="ECO:0000259" key="17">
    <source>
        <dbReference type="PROSITE" id="PS51217"/>
    </source>
</evidence>
<keyword evidence="6 15" id="KW-0347">Helicase</keyword>
<evidence type="ECO:0000256" key="2">
    <source>
        <dbReference type="ARBA" id="ARBA00022722"/>
    </source>
</evidence>
<feature type="binding site" evidence="15">
    <location>
        <begin position="26"/>
        <end position="33"/>
    </location>
    <ligand>
        <name>ATP</name>
        <dbReference type="ChEBI" id="CHEBI:30616"/>
    </ligand>
</feature>
<keyword evidence="11" id="KW-0413">Isomerase</keyword>
<dbReference type="Pfam" id="PF12705">
    <property type="entry name" value="PDDEXK_1"/>
    <property type="match status" value="1"/>
</dbReference>
<dbReference type="SUPFAM" id="SSF52540">
    <property type="entry name" value="P-loop containing nucleoside triphosphate hydrolases"/>
    <property type="match status" value="1"/>
</dbReference>
<dbReference type="CDD" id="cd17932">
    <property type="entry name" value="DEXQc_UvrD"/>
    <property type="match status" value="1"/>
</dbReference>
<evidence type="ECO:0000259" key="16">
    <source>
        <dbReference type="PROSITE" id="PS51198"/>
    </source>
</evidence>
<evidence type="ECO:0000256" key="12">
    <source>
        <dbReference type="ARBA" id="ARBA00034617"/>
    </source>
</evidence>
<comment type="catalytic activity">
    <reaction evidence="12">
        <text>Couples ATP hydrolysis with the unwinding of duplex DNA by translocating in the 3'-5' direction.</text>
        <dbReference type="EC" id="5.6.2.4"/>
    </reaction>
</comment>
<name>A0ABR7MXF4_9FIRM</name>
<dbReference type="Gene3D" id="1.10.10.160">
    <property type="match status" value="1"/>
</dbReference>
<feature type="domain" description="UvrD-like helicase C-terminal" evidence="17">
    <location>
        <begin position="285"/>
        <end position="538"/>
    </location>
</feature>
<dbReference type="InterPro" id="IPR000212">
    <property type="entry name" value="DNA_helicase_UvrD/REP"/>
</dbReference>
<proteinExistence type="inferred from homology"/>
<dbReference type="Pfam" id="PF00580">
    <property type="entry name" value="UvrD-helicase"/>
    <property type="match status" value="1"/>
</dbReference>
<evidence type="ECO:0000256" key="9">
    <source>
        <dbReference type="ARBA" id="ARBA00023125"/>
    </source>
</evidence>
<keyword evidence="2" id="KW-0540">Nuclease</keyword>
<dbReference type="GO" id="GO:0004386">
    <property type="term" value="F:helicase activity"/>
    <property type="evidence" value="ECO:0007669"/>
    <property type="project" value="UniProtKB-KW"/>
</dbReference>
<dbReference type="PROSITE" id="PS51198">
    <property type="entry name" value="UVRD_HELICASE_ATP_BIND"/>
    <property type="match status" value="1"/>
</dbReference>
<dbReference type="InterPro" id="IPR027417">
    <property type="entry name" value="P-loop_NTPase"/>
</dbReference>
<keyword evidence="8 15" id="KW-0067">ATP-binding</keyword>
<comment type="catalytic activity">
    <reaction evidence="14">
        <text>ATP + H2O = ADP + phosphate + H(+)</text>
        <dbReference type="Rhea" id="RHEA:13065"/>
        <dbReference type="ChEBI" id="CHEBI:15377"/>
        <dbReference type="ChEBI" id="CHEBI:15378"/>
        <dbReference type="ChEBI" id="CHEBI:30616"/>
        <dbReference type="ChEBI" id="CHEBI:43474"/>
        <dbReference type="ChEBI" id="CHEBI:456216"/>
        <dbReference type="EC" id="5.6.2.4"/>
    </reaction>
</comment>
<evidence type="ECO:0000256" key="6">
    <source>
        <dbReference type="ARBA" id="ARBA00022806"/>
    </source>
</evidence>
<comment type="similarity">
    <text evidence="1">Belongs to the helicase family. UvrD subfamily.</text>
</comment>
<keyword evidence="10" id="KW-0234">DNA repair</keyword>
<dbReference type="InterPro" id="IPR014016">
    <property type="entry name" value="UvrD-like_ATP-bd"/>
</dbReference>
<evidence type="ECO:0000256" key="13">
    <source>
        <dbReference type="ARBA" id="ARBA00034808"/>
    </source>
</evidence>
<keyword evidence="3 15" id="KW-0547">Nucleotide-binding</keyword>
<evidence type="ECO:0000256" key="8">
    <source>
        <dbReference type="ARBA" id="ARBA00022840"/>
    </source>
</evidence>
<dbReference type="Gene3D" id="3.40.50.300">
    <property type="entry name" value="P-loop containing nucleotide triphosphate hydrolases"/>
    <property type="match status" value="3"/>
</dbReference>
<accession>A0ABR7MXF4</accession>
<keyword evidence="5 15" id="KW-0378">Hydrolase</keyword>
<sequence>MGLLDQLSDQQREAVQTIDDDLEIIACAGAGKTGVVTRRIINILKSKSEILPENIVAFTFTRKAAEELKGRIYDLGKRELGDTIGFAHMYIGTIHGFCIKMLQEYIPEFQKYDVLDEIHTKLFVERYYDECGMKDLDLCKYKETNLFVSVMSILNENWFEQDKWDERTRTAYKKYKEKLYAEKKFDYSLILQEMICQLENNIEFAQIIADKVKYLTVDEYQDINPIQERLIRRLKELGANLCVVGDDDQTIYQFRGSDAQNILTYKERYGVQKYIVLDKNYRSTDGIVDVAKRVIVHNDHRLSKTMKSGCQTPYDIGDVAFEEREDTDLEYEFIAHRMEKLHEIGIPYSEMAVLVRKKKISGQIAAKLEEHHIPYIVEGMNELFDTKECQAAKGIYDYLNGDITATELYHKWMEIDYPFDKKELADCLQILMVIDVKEKKLYSDFNLQQIYHDFLGKLSLVEDGRIETEVILYNLGKFSQVIADYEVINYTLKPQSKLNNFCSFLKYTATGYYPEGYQSNTYTKPDAVGIMTVHQSKGLEFAAVFIPGLNKNFFPAQKVGGKGIWHVIDREWISDSERFDGGIEEERKLFYVAVTRAKKYLYLTRTTKSRNKHISEFMLEAKESSYLVKYDGNIQYKSDHLPVLKKESMPLTLNFSLLEDYFECPYRFKLSMFYGFVQPLIPALGYGNVMHAIVRRIHLAAMEGKAITEEYVDSVIEQSFYLPYATPKLQQNMYGSVKRGIHEYVHKNQSDFENIRMAETEIEIDMGDGIRVNGRIDLVKQVVQDGLEKTEIIDFKTANKQVKEEINTQQLKIYALGYRELTGKTADYMEIYHLDSQNSASDIITPDVITAVTEDIKHAADHIRNNHLPRKCSKEKCGRCHLNYLCLGKKEQKEYVNE</sequence>
<dbReference type="PANTHER" id="PTHR11070">
    <property type="entry name" value="UVRD / RECB / PCRA DNA HELICASE FAMILY MEMBER"/>
    <property type="match status" value="1"/>
</dbReference>
<feature type="domain" description="UvrD-like helicase ATP-binding" evidence="16">
    <location>
        <begin position="5"/>
        <end position="284"/>
    </location>
</feature>
<dbReference type="PROSITE" id="PS51217">
    <property type="entry name" value="UVRD_HELICASE_CTER"/>
    <property type="match status" value="1"/>
</dbReference>
<keyword evidence="7" id="KW-0269">Exonuclease</keyword>
<dbReference type="Pfam" id="PF13361">
    <property type="entry name" value="UvrD_C"/>
    <property type="match status" value="2"/>
</dbReference>
<evidence type="ECO:0000256" key="1">
    <source>
        <dbReference type="ARBA" id="ARBA00009922"/>
    </source>
</evidence>
<keyword evidence="19" id="KW-1185">Reference proteome</keyword>
<dbReference type="PANTHER" id="PTHR11070:SF2">
    <property type="entry name" value="ATP-DEPENDENT DNA HELICASE SRS2"/>
    <property type="match status" value="1"/>
</dbReference>
<dbReference type="InterPro" id="IPR038726">
    <property type="entry name" value="PDDEXK_AddAB-type"/>
</dbReference>
<dbReference type="Gene3D" id="3.90.320.10">
    <property type="match status" value="1"/>
</dbReference>
<evidence type="ECO:0000256" key="15">
    <source>
        <dbReference type="PROSITE-ProRule" id="PRU00560"/>
    </source>
</evidence>
<keyword evidence="9" id="KW-0238">DNA-binding</keyword>
<keyword evidence="4" id="KW-0227">DNA damage</keyword>
<evidence type="ECO:0000313" key="18">
    <source>
        <dbReference type="EMBL" id="MBC8561028.1"/>
    </source>
</evidence>
<evidence type="ECO:0000256" key="3">
    <source>
        <dbReference type="ARBA" id="ARBA00022741"/>
    </source>
</evidence>
<evidence type="ECO:0000313" key="19">
    <source>
        <dbReference type="Proteomes" id="UP000606193"/>
    </source>
</evidence>
<comment type="caution">
    <text evidence="18">The sequence shown here is derived from an EMBL/GenBank/DDBJ whole genome shotgun (WGS) entry which is preliminary data.</text>
</comment>
<reference evidence="18 19" key="1">
    <citation type="submission" date="2020-08" db="EMBL/GenBank/DDBJ databases">
        <title>Genome public.</title>
        <authorList>
            <person name="Liu C."/>
            <person name="Sun Q."/>
        </authorList>
    </citation>
    <scope>NUCLEOTIDE SEQUENCE [LARGE SCALE GENOMIC DNA]</scope>
    <source>
        <strain evidence="18 19">NSJ-37</strain>
    </source>
</reference>
<dbReference type="Gene3D" id="1.10.486.10">
    <property type="entry name" value="PCRA, domain 4"/>
    <property type="match status" value="1"/>
</dbReference>
<gene>
    <name evidence="18" type="ORF">H8704_00030</name>
</gene>
<dbReference type="EC" id="5.6.2.4" evidence="13"/>
<evidence type="ECO:0000256" key="14">
    <source>
        <dbReference type="ARBA" id="ARBA00048988"/>
    </source>
</evidence>
<dbReference type="EMBL" id="JACRSX010000001">
    <property type="protein sequence ID" value="MBC8561028.1"/>
    <property type="molecule type" value="Genomic_DNA"/>
</dbReference>
<dbReference type="InterPro" id="IPR011604">
    <property type="entry name" value="PDDEXK-like_dom_sf"/>
</dbReference>
<dbReference type="InterPro" id="IPR014017">
    <property type="entry name" value="DNA_helicase_UvrD-like_C"/>
</dbReference>
<evidence type="ECO:0000256" key="5">
    <source>
        <dbReference type="ARBA" id="ARBA00022801"/>
    </source>
</evidence>